<dbReference type="EMBL" id="BOMB01000004">
    <property type="protein sequence ID" value="GID10162.1"/>
    <property type="molecule type" value="Genomic_DNA"/>
</dbReference>
<dbReference type="RefSeq" id="WP_203655289.1">
    <property type="nucleotide sequence ID" value="NZ_BAAAZM010000002.1"/>
</dbReference>
<organism evidence="1 2">
    <name type="scientific">Actinocatenispora rupis</name>
    <dbReference type="NCBI Taxonomy" id="519421"/>
    <lineage>
        <taxon>Bacteria</taxon>
        <taxon>Bacillati</taxon>
        <taxon>Actinomycetota</taxon>
        <taxon>Actinomycetes</taxon>
        <taxon>Micromonosporales</taxon>
        <taxon>Micromonosporaceae</taxon>
        <taxon>Actinocatenispora</taxon>
    </lineage>
</organism>
<dbReference type="PIRSF" id="PIRSF024492">
    <property type="entry name" value="UCP024492"/>
    <property type="match status" value="1"/>
</dbReference>
<comment type="caution">
    <text evidence="1">The sequence shown here is derived from an EMBL/GenBank/DDBJ whole genome shotgun (WGS) entry which is preliminary data.</text>
</comment>
<dbReference type="Pfam" id="PF04343">
    <property type="entry name" value="DUF488"/>
    <property type="match status" value="1"/>
</dbReference>
<evidence type="ECO:0008006" key="3">
    <source>
        <dbReference type="Google" id="ProtNLM"/>
    </source>
</evidence>
<reference evidence="1" key="1">
    <citation type="submission" date="2021-01" db="EMBL/GenBank/DDBJ databases">
        <title>Whole genome shotgun sequence of Actinocatenispora rupis NBRC 107355.</title>
        <authorList>
            <person name="Komaki H."/>
            <person name="Tamura T."/>
        </authorList>
    </citation>
    <scope>NUCLEOTIDE SEQUENCE</scope>
    <source>
        <strain evidence="1">NBRC 107355</strain>
    </source>
</reference>
<keyword evidence="2" id="KW-1185">Reference proteome</keyword>
<dbReference type="AlphaFoldDB" id="A0A8J3NB17"/>
<protein>
    <recommendedName>
        <fullName evidence="3">DUF488 domain-containing protein</fullName>
    </recommendedName>
</protein>
<dbReference type="InterPro" id="IPR007438">
    <property type="entry name" value="DUF488"/>
</dbReference>
<dbReference type="Proteomes" id="UP000612808">
    <property type="component" value="Unassembled WGS sequence"/>
</dbReference>
<gene>
    <name evidence="1" type="ORF">Aru02nite_10510</name>
</gene>
<evidence type="ECO:0000313" key="1">
    <source>
        <dbReference type="EMBL" id="GID10162.1"/>
    </source>
</evidence>
<proteinExistence type="predicted"/>
<sequence length="173" mass="19432">MVNAIHTIGHSNRTFDDVLDMLRSNDITDLVDVRSFPSSRTFPQWNQRAIIEALPHDIAYHWIPTLGGRRHTPAGTPTVNGGWKVKAFRDYADHMSSSEFYQGLHEVLHLAEDRRPAIMCSEAVPWRCHRRLIADALIVAGAEVLHIMSATATKPATLNTNARVQDGRITYPP</sequence>
<name>A0A8J3NB17_9ACTN</name>
<dbReference type="InterPro" id="IPR014519">
    <property type="entry name" value="UCP024492"/>
</dbReference>
<dbReference type="PANTHER" id="PTHR39337:SF1">
    <property type="entry name" value="BLR5642 PROTEIN"/>
    <property type="match status" value="1"/>
</dbReference>
<accession>A0A8J3NB17</accession>
<evidence type="ECO:0000313" key="2">
    <source>
        <dbReference type="Proteomes" id="UP000612808"/>
    </source>
</evidence>
<dbReference type="PANTHER" id="PTHR39337">
    <property type="entry name" value="BLR5642 PROTEIN"/>
    <property type="match status" value="1"/>
</dbReference>